<dbReference type="Proteomes" id="UP000551758">
    <property type="component" value="Unassembled WGS sequence"/>
</dbReference>
<keyword evidence="3" id="KW-0325">Glycoprotein</keyword>
<reference evidence="6 7" key="1">
    <citation type="journal article" date="2020" name="Mol. Biol. Evol.">
        <title>Interspecific Gene Flow and the Evolution of Specialization in Black and White Rhinoceros.</title>
        <authorList>
            <person name="Moodley Y."/>
            <person name="Westbury M.V."/>
            <person name="Russo I.M."/>
            <person name="Gopalakrishnan S."/>
            <person name="Rakotoarivelo A."/>
            <person name="Olsen R.A."/>
            <person name="Prost S."/>
            <person name="Tunstall T."/>
            <person name="Ryder O.A."/>
            <person name="Dalen L."/>
            <person name="Bruford M.W."/>
        </authorList>
    </citation>
    <scope>NUCLEOTIDE SEQUENCE [LARGE SCALE GENOMIC DNA]</scope>
    <source>
        <strain evidence="6">SBR-YM</strain>
        <tissue evidence="6">Skin</tissue>
    </source>
</reference>
<name>A0A7J7E866_DICBM</name>
<keyword evidence="7" id="KW-1185">Reference proteome</keyword>
<dbReference type="PROSITE" id="PS00010">
    <property type="entry name" value="ASX_HYDROXYL"/>
    <property type="match status" value="1"/>
</dbReference>
<dbReference type="InterPro" id="IPR049883">
    <property type="entry name" value="NOTCH1_EGF-like"/>
</dbReference>
<dbReference type="PROSITE" id="PS50026">
    <property type="entry name" value="EGF_3"/>
    <property type="match status" value="1"/>
</dbReference>
<dbReference type="GO" id="GO:0005509">
    <property type="term" value="F:calcium ion binding"/>
    <property type="evidence" value="ECO:0007669"/>
    <property type="project" value="InterPro"/>
</dbReference>
<evidence type="ECO:0000256" key="4">
    <source>
        <dbReference type="PROSITE-ProRule" id="PRU00076"/>
    </source>
</evidence>
<dbReference type="Pfam" id="PF07645">
    <property type="entry name" value="EGF_CA"/>
    <property type="match status" value="1"/>
</dbReference>
<protein>
    <recommendedName>
        <fullName evidence="5">EGF-like domain-containing protein</fullName>
    </recommendedName>
</protein>
<comment type="caution">
    <text evidence="4">Lacks conserved residue(s) required for the propagation of feature annotation.</text>
</comment>
<dbReference type="EMBL" id="JACDTQ010003919">
    <property type="protein sequence ID" value="KAF5911596.1"/>
    <property type="molecule type" value="Genomic_DNA"/>
</dbReference>
<evidence type="ECO:0000313" key="6">
    <source>
        <dbReference type="EMBL" id="KAF5911596.1"/>
    </source>
</evidence>
<evidence type="ECO:0000256" key="3">
    <source>
        <dbReference type="ARBA" id="ARBA00023180"/>
    </source>
</evidence>
<keyword evidence="1 4" id="KW-0245">EGF-like domain</keyword>
<dbReference type="Gene3D" id="2.10.25.10">
    <property type="entry name" value="Laminin"/>
    <property type="match status" value="1"/>
</dbReference>
<evidence type="ECO:0000256" key="2">
    <source>
        <dbReference type="ARBA" id="ARBA00023157"/>
    </source>
</evidence>
<dbReference type="InterPro" id="IPR000152">
    <property type="entry name" value="EGF-type_Asp/Asn_hydroxyl_site"/>
</dbReference>
<feature type="domain" description="EGF-like" evidence="5">
    <location>
        <begin position="18"/>
        <end position="55"/>
    </location>
</feature>
<evidence type="ECO:0000259" key="5">
    <source>
        <dbReference type="PROSITE" id="PS50026"/>
    </source>
</evidence>
<proteinExistence type="predicted"/>
<dbReference type="PROSITE" id="PS01187">
    <property type="entry name" value="EGF_CA"/>
    <property type="match status" value="1"/>
</dbReference>
<dbReference type="InterPro" id="IPR000742">
    <property type="entry name" value="EGF"/>
</dbReference>
<comment type="caution">
    <text evidence="6">The sequence shown here is derived from an EMBL/GenBank/DDBJ whole genome shotgun (WGS) entry which is preliminary data.</text>
</comment>
<dbReference type="SUPFAM" id="SSF57196">
    <property type="entry name" value="EGF/Laminin"/>
    <property type="match status" value="1"/>
</dbReference>
<evidence type="ECO:0000313" key="7">
    <source>
        <dbReference type="Proteomes" id="UP000551758"/>
    </source>
</evidence>
<evidence type="ECO:0000256" key="1">
    <source>
        <dbReference type="ARBA" id="ARBA00022536"/>
    </source>
</evidence>
<accession>A0A7J7E866</accession>
<organism evidence="6 7">
    <name type="scientific">Diceros bicornis minor</name>
    <name type="common">South-central black rhinoceros</name>
    <dbReference type="NCBI Taxonomy" id="77932"/>
    <lineage>
        <taxon>Eukaryota</taxon>
        <taxon>Metazoa</taxon>
        <taxon>Chordata</taxon>
        <taxon>Craniata</taxon>
        <taxon>Vertebrata</taxon>
        <taxon>Euteleostomi</taxon>
        <taxon>Mammalia</taxon>
        <taxon>Eutheria</taxon>
        <taxon>Laurasiatheria</taxon>
        <taxon>Perissodactyla</taxon>
        <taxon>Rhinocerotidae</taxon>
        <taxon>Diceros</taxon>
    </lineage>
</organism>
<sequence>MQRHPIFRLLTLIHHSSDINECLSSRICSEHSKCSNSLQRYSCSCRDGLFSNNSTSESLEGLPFFIYLLD</sequence>
<dbReference type="CDD" id="cd00054">
    <property type="entry name" value="EGF_CA"/>
    <property type="match status" value="1"/>
</dbReference>
<dbReference type="InterPro" id="IPR018097">
    <property type="entry name" value="EGF_Ca-bd_CS"/>
</dbReference>
<dbReference type="SMART" id="SM00179">
    <property type="entry name" value="EGF_CA"/>
    <property type="match status" value="1"/>
</dbReference>
<dbReference type="InterPro" id="IPR001881">
    <property type="entry name" value="EGF-like_Ca-bd_dom"/>
</dbReference>
<keyword evidence="2" id="KW-1015">Disulfide bond</keyword>
<gene>
    <name evidence="6" type="ORF">HPG69_008195</name>
</gene>
<dbReference type="AlphaFoldDB" id="A0A7J7E866"/>